<gene>
    <name evidence="2" type="ORF">WY13_01020</name>
</gene>
<keyword evidence="1" id="KW-1133">Transmembrane helix</keyword>
<protein>
    <submittedName>
        <fullName evidence="2">Uncharacterized protein</fullName>
    </submittedName>
</protein>
<evidence type="ECO:0000313" key="2">
    <source>
        <dbReference type="EMBL" id="OAA90954.1"/>
    </source>
</evidence>
<dbReference type="Proteomes" id="UP000077407">
    <property type="component" value="Unassembled WGS sequence"/>
</dbReference>
<name>A0A166RNL1_9CLOT</name>
<dbReference type="EMBL" id="LITT01000009">
    <property type="protein sequence ID" value="OAA90954.1"/>
    <property type="molecule type" value="Genomic_DNA"/>
</dbReference>
<evidence type="ECO:0000313" key="3">
    <source>
        <dbReference type="Proteomes" id="UP000077407"/>
    </source>
</evidence>
<dbReference type="AlphaFoldDB" id="A0A166RNL1"/>
<evidence type="ECO:0000256" key="1">
    <source>
        <dbReference type="SAM" id="Phobius"/>
    </source>
</evidence>
<keyword evidence="1" id="KW-0812">Transmembrane</keyword>
<feature type="transmembrane region" description="Helical" evidence="1">
    <location>
        <begin position="55"/>
        <end position="73"/>
    </location>
</feature>
<reference evidence="2 3" key="1">
    <citation type="journal article" date="2015" name="Biotechnol. Bioeng.">
        <title>Genome sequence and phenotypic characterization of Caulobacter segnis.</title>
        <authorList>
            <person name="Patel S."/>
            <person name="Fletcher B."/>
            <person name="Scott D.C."/>
            <person name="Ely B."/>
        </authorList>
    </citation>
    <scope>NUCLEOTIDE SEQUENCE [LARGE SCALE GENOMIC DNA]</scope>
    <source>
        <strain evidence="2 3">ERI-2</strain>
    </source>
</reference>
<proteinExistence type="predicted"/>
<feature type="transmembrane region" description="Helical" evidence="1">
    <location>
        <begin position="30"/>
        <end position="49"/>
    </location>
</feature>
<dbReference type="PATRIC" id="fig|1538.10.peg.1527"/>
<comment type="caution">
    <text evidence="2">The sequence shown here is derived from an EMBL/GenBank/DDBJ whole genome shotgun (WGS) entry which is preliminary data.</text>
</comment>
<sequence>MIPALKKYEKRKSKYNLLLKKQQKCIDTISRLRFVVFVLGIIVLVRMYILKKPFLFNSIVLVMLILLFYLAYLHRGIENKKNIWLHYTK</sequence>
<keyword evidence="1" id="KW-0472">Membrane</keyword>
<organism evidence="2 3">
    <name type="scientific">Clostridium ljungdahlii</name>
    <dbReference type="NCBI Taxonomy" id="1538"/>
    <lineage>
        <taxon>Bacteria</taxon>
        <taxon>Bacillati</taxon>
        <taxon>Bacillota</taxon>
        <taxon>Clostridia</taxon>
        <taxon>Eubacteriales</taxon>
        <taxon>Clostridiaceae</taxon>
        <taxon>Clostridium</taxon>
    </lineage>
</organism>
<accession>A0A166RNL1</accession>